<keyword evidence="2" id="KW-1185">Reference proteome</keyword>
<dbReference type="EMBL" id="JANRHA010000001">
    <property type="protein sequence ID" value="MDG3013548.1"/>
    <property type="molecule type" value="Genomic_DNA"/>
</dbReference>
<name>A0A9X4M1Q3_9ACTN</name>
<evidence type="ECO:0008006" key="3">
    <source>
        <dbReference type="Google" id="ProtNLM"/>
    </source>
</evidence>
<gene>
    <name evidence="1" type="ORF">NVS88_03130</name>
</gene>
<reference evidence="1" key="1">
    <citation type="submission" date="2022-08" db="EMBL/GenBank/DDBJ databases">
        <title>Genome analysis of Corynebacteriales strain.</title>
        <authorList>
            <person name="Lee S.D."/>
        </authorList>
    </citation>
    <scope>NUCLEOTIDE SEQUENCE</scope>
    <source>
        <strain evidence="1">D3-21</strain>
    </source>
</reference>
<evidence type="ECO:0000313" key="2">
    <source>
        <dbReference type="Proteomes" id="UP001152755"/>
    </source>
</evidence>
<comment type="caution">
    <text evidence="1">The sequence shown here is derived from an EMBL/GenBank/DDBJ whole genome shotgun (WGS) entry which is preliminary data.</text>
</comment>
<protein>
    <recommendedName>
        <fullName evidence="3">Tail terminator</fullName>
    </recommendedName>
</protein>
<dbReference type="AlphaFoldDB" id="A0A9X4M1Q3"/>
<sequence>MFIDTEQLLVAYLQPIAPNQVSVEMPNTPPLPFILVSRVAGGDDRETDLGIADVHVFHNSRDQARQTARQMHNLIQQLTAKTPVTILDGGPTVHIDRIITIHGPAWVDWQDENLKRYVARYEVASRINSQPL</sequence>
<organism evidence="1 2">
    <name type="scientific">Speluncibacter jeojiensis</name>
    <dbReference type="NCBI Taxonomy" id="2710754"/>
    <lineage>
        <taxon>Bacteria</taxon>
        <taxon>Bacillati</taxon>
        <taxon>Actinomycetota</taxon>
        <taxon>Actinomycetes</taxon>
        <taxon>Mycobacteriales</taxon>
        <taxon>Speluncibacteraceae</taxon>
        <taxon>Speluncibacter</taxon>
    </lineage>
</organism>
<accession>A0A9X4M1Q3</accession>
<evidence type="ECO:0000313" key="1">
    <source>
        <dbReference type="EMBL" id="MDG3013548.1"/>
    </source>
</evidence>
<dbReference type="RefSeq" id="WP_277835094.1">
    <property type="nucleotide sequence ID" value="NZ_JAAIVF010000007.1"/>
</dbReference>
<proteinExistence type="predicted"/>
<dbReference type="Proteomes" id="UP001152755">
    <property type="component" value="Unassembled WGS sequence"/>
</dbReference>